<keyword evidence="1" id="KW-0812">Transmembrane</keyword>
<reference evidence="2 3" key="1">
    <citation type="submission" date="2019-02" db="EMBL/GenBank/DDBJ databases">
        <title>Genomic Encyclopedia of Type Strains, Phase IV (KMG-IV): sequencing the most valuable type-strain genomes for metagenomic binning, comparative biology and taxonomic classification.</title>
        <authorList>
            <person name="Goeker M."/>
        </authorList>
    </citation>
    <scope>NUCLEOTIDE SEQUENCE [LARGE SCALE GENOMIC DNA]</scope>
    <source>
        <strain evidence="2 3">DSM 17196</strain>
    </source>
</reference>
<keyword evidence="1" id="KW-1133">Transmembrane helix</keyword>
<gene>
    <name evidence="2" type="ORF">EV197_0111</name>
</gene>
<dbReference type="EMBL" id="SGXE01000001">
    <property type="protein sequence ID" value="RZS98910.1"/>
    <property type="molecule type" value="Genomic_DNA"/>
</dbReference>
<evidence type="ECO:0000256" key="1">
    <source>
        <dbReference type="SAM" id="Phobius"/>
    </source>
</evidence>
<keyword evidence="3" id="KW-1185">Reference proteome</keyword>
<accession>A0A4Q7PGM1</accession>
<sequence length="234" mass="26621">MEELIDIAFSPVNAFFSIVCLFLLLYWVLTIFTGFDLDFFDVDFDASADFDLDVDVDGDIDNYNPDVDLPRKDIQTEGATEGVGVQILRYFNFDELPLMFMITIIFFSMWFISVNITHYLGLAENWIGFVLLIPNLIVSLFIAKIVTKPLARIYRHINHKGEEEIDFLGRRCLVKSPVSGSKIGQVEVTVKGDPILVYAKGFKGAEIQSGEEAIIVNESKDKKYYLIEKFNTIS</sequence>
<organism evidence="2 3">
    <name type="scientific">Aquimarina brevivitae</name>
    <dbReference type="NCBI Taxonomy" id="323412"/>
    <lineage>
        <taxon>Bacteria</taxon>
        <taxon>Pseudomonadati</taxon>
        <taxon>Bacteroidota</taxon>
        <taxon>Flavobacteriia</taxon>
        <taxon>Flavobacteriales</taxon>
        <taxon>Flavobacteriaceae</taxon>
        <taxon>Aquimarina</taxon>
    </lineage>
</organism>
<feature type="transmembrane region" description="Helical" evidence="1">
    <location>
        <begin position="12"/>
        <end position="32"/>
    </location>
</feature>
<evidence type="ECO:0000313" key="3">
    <source>
        <dbReference type="Proteomes" id="UP000292262"/>
    </source>
</evidence>
<proteinExistence type="predicted"/>
<feature type="transmembrane region" description="Helical" evidence="1">
    <location>
        <begin position="98"/>
        <end position="120"/>
    </location>
</feature>
<feature type="transmembrane region" description="Helical" evidence="1">
    <location>
        <begin position="126"/>
        <end position="146"/>
    </location>
</feature>
<keyword evidence="1" id="KW-0472">Membrane</keyword>
<name>A0A4Q7PGM1_9FLAO</name>
<dbReference type="RefSeq" id="WP_130284783.1">
    <property type="nucleotide sequence ID" value="NZ_SGXE01000001.1"/>
</dbReference>
<evidence type="ECO:0000313" key="2">
    <source>
        <dbReference type="EMBL" id="RZS98910.1"/>
    </source>
</evidence>
<dbReference type="InterPro" id="IPR012340">
    <property type="entry name" value="NA-bd_OB-fold"/>
</dbReference>
<dbReference type="AlphaFoldDB" id="A0A4Q7PGM1"/>
<protein>
    <recommendedName>
        <fullName evidence="4">Membrane protein implicated in regulation of membrane protease activity</fullName>
    </recommendedName>
</protein>
<evidence type="ECO:0008006" key="4">
    <source>
        <dbReference type="Google" id="ProtNLM"/>
    </source>
</evidence>
<dbReference type="Proteomes" id="UP000292262">
    <property type="component" value="Unassembled WGS sequence"/>
</dbReference>
<comment type="caution">
    <text evidence="2">The sequence shown here is derived from an EMBL/GenBank/DDBJ whole genome shotgun (WGS) entry which is preliminary data.</text>
</comment>
<dbReference type="OrthoDB" id="1142957at2"/>
<dbReference type="Gene3D" id="2.40.50.140">
    <property type="entry name" value="Nucleic acid-binding proteins"/>
    <property type="match status" value="1"/>
</dbReference>